<reference evidence="1 2" key="1">
    <citation type="submission" date="2020-03" db="EMBL/GenBank/DDBJ databases">
        <title>Dissostichus mawsoni Genome sequencing and assembly.</title>
        <authorList>
            <person name="Park H."/>
        </authorList>
    </citation>
    <scope>NUCLEOTIDE SEQUENCE [LARGE SCALE GENOMIC DNA]</scope>
    <source>
        <strain evidence="1">DM0001</strain>
        <tissue evidence="1">Muscle</tissue>
    </source>
</reference>
<sequence>MADCGARWAEADHNSSCIFTVLLISLVYQQDRPAVKKICPAALRPHVRCGRCSCVSARAAGFSLPVPSGLSGSEAGETVG</sequence>
<proteinExistence type="predicted"/>
<dbReference type="Proteomes" id="UP000518266">
    <property type="component" value="Unassembled WGS sequence"/>
</dbReference>
<keyword evidence="2" id="KW-1185">Reference proteome</keyword>
<accession>A0A7J5Z2H8</accession>
<gene>
    <name evidence="1" type="ORF">F7725_016727</name>
</gene>
<comment type="caution">
    <text evidence="1">The sequence shown here is derived from an EMBL/GenBank/DDBJ whole genome shotgun (WGS) entry which is preliminary data.</text>
</comment>
<name>A0A7J5Z2H8_DISMA</name>
<dbReference type="EMBL" id="JAAKFY010000006">
    <property type="protein sequence ID" value="KAF3856004.1"/>
    <property type="molecule type" value="Genomic_DNA"/>
</dbReference>
<dbReference type="AlphaFoldDB" id="A0A7J5Z2H8"/>
<protein>
    <submittedName>
        <fullName evidence="1">Uncharacterized protein</fullName>
    </submittedName>
</protein>
<evidence type="ECO:0000313" key="2">
    <source>
        <dbReference type="Proteomes" id="UP000518266"/>
    </source>
</evidence>
<organism evidence="1 2">
    <name type="scientific">Dissostichus mawsoni</name>
    <name type="common">Antarctic cod</name>
    <dbReference type="NCBI Taxonomy" id="36200"/>
    <lineage>
        <taxon>Eukaryota</taxon>
        <taxon>Metazoa</taxon>
        <taxon>Chordata</taxon>
        <taxon>Craniata</taxon>
        <taxon>Vertebrata</taxon>
        <taxon>Euteleostomi</taxon>
        <taxon>Actinopterygii</taxon>
        <taxon>Neopterygii</taxon>
        <taxon>Teleostei</taxon>
        <taxon>Neoteleostei</taxon>
        <taxon>Acanthomorphata</taxon>
        <taxon>Eupercaria</taxon>
        <taxon>Perciformes</taxon>
        <taxon>Notothenioidei</taxon>
        <taxon>Nototheniidae</taxon>
        <taxon>Dissostichus</taxon>
    </lineage>
</organism>
<evidence type="ECO:0000313" key="1">
    <source>
        <dbReference type="EMBL" id="KAF3856004.1"/>
    </source>
</evidence>